<organism evidence="2 3">
    <name type="scientific">Nonomuraea phyllanthi</name>
    <dbReference type="NCBI Taxonomy" id="2219224"/>
    <lineage>
        <taxon>Bacteria</taxon>
        <taxon>Bacillati</taxon>
        <taxon>Actinomycetota</taxon>
        <taxon>Actinomycetes</taxon>
        <taxon>Streptosporangiales</taxon>
        <taxon>Streptosporangiaceae</taxon>
        <taxon>Nonomuraea</taxon>
    </lineage>
</organism>
<dbReference type="Gene3D" id="3.40.50.2300">
    <property type="match status" value="1"/>
</dbReference>
<accession>A0A5C4WT80</accession>
<reference evidence="2 3" key="1">
    <citation type="submission" date="2019-10" db="EMBL/GenBank/DDBJ databases">
        <title>Nonomuraea sp. nov., isolated from Phyllanthus amarus.</title>
        <authorList>
            <person name="Klykleung N."/>
            <person name="Tanasupawat S."/>
        </authorList>
    </citation>
    <scope>NUCLEOTIDE SEQUENCE [LARGE SCALE GENOMIC DNA]</scope>
    <source>
        <strain evidence="2 3">PA1-10</strain>
    </source>
</reference>
<keyword evidence="2" id="KW-0238">DNA-binding</keyword>
<dbReference type="GO" id="GO:0003677">
    <property type="term" value="F:DNA binding"/>
    <property type="evidence" value="ECO:0007669"/>
    <property type="project" value="UniProtKB-KW"/>
</dbReference>
<dbReference type="InterPro" id="IPR011006">
    <property type="entry name" value="CheY-like_superfamily"/>
</dbReference>
<comment type="caution">
    <text evidence="2">The sequence shown here is derived from an EMBL/GenBank/DDBJ whole genome shotgun (WGS) entry which is preliminary data.</text>
</comment>
<dbReference type="AlphaFoldDB" id="A0A5C4WT80"/>
<evidence type="ECO:0000313" key="2">
    <source>
        <dbReference type="EMBL" id="KAB8196860.1"/>
    </source>
</evidence>
<dbReference type="Gene3D" id="1.10.10.10">
    <property type="entry name" value="Winged helix-like DNA-binding domain superfamily/Winged helix DNA-binding domain"/>
    <property type="match status" value="1"/>
</dbReference>
<dbReference type="Proteomes" id="UP000312512">
    <property type="component" value="Unassembled WGS sequence"/>
</dbReference>
<comment type="caution">
    <text evidence="1">Lacks conserved residue(s) required for the propagation of feature annotation.</text>
</comment>
<proteinExistence type="predicted"/>
<name>A0A5C4WT80_9ACTN</name>
<dbReference type="InterPro" id="IPR016032">
    <property type="entry name" value="Sig_transdc_resp-reg_C-effctor"/>
</dbReference>
<evidence type="ECO:0000256" key="1">
    <source>
        <dbReference type="PROSITE-ProRule" id="PRU00169"/>
    </source>
</evidence>
<dbReference type="SUPFAM" id="SSF52172">
    <property type="entry name" value="CheY-like"/>
    <property type="match status" value="1"/>
</dbReference>
<gene>
    <name evidence="2" type="ORF">FH608_007405</name>
</gene>
<dbReference type="EMBL" id="VDLX02000002">
    <property type="protein sequence ID" value="KAB8196860.1"/>
    <property type="molecule type" value="Genomic_DNA"/>
</dbReference>
<dbReference type="PANTHER" id="PTHR45566">
    <property type="entry name" value="HTH-TYPE TRANSCRIPTIONAL REGULATOR YHJB-RELATED"/>
    <property type="match status" value="1"/>
</dbReference>
<dbReference type="InterPro" id="IPR001789">
    <property type="entry name" value="Sig_transdc_resp-reg_receiver"/>
</dbReference>
<evidence type="ECO:0000313" key="3">
    <source>
        <dbReference type="Proteomes" id="UP000312512"/>
    </source>
</evidence>
<keyword evidence="3" id="KW-1185">Reference proteome</keyword>
<protein>
    <submittedName>
        <fullName evidence="2">DNA-binding response regulator</fullName>
    </submittedName>
</protein>
<sequence>MARREFLPPVTLHVAVVDPLPMYREGVASVLSAAGHRVETPAEVLAWARQVPRGVVLLTLEREQDWELLGRLRDMAATHAVVALIEEDPVVLGARAVRSGAQSVLPRGVAAGMLRRTVEATFDGQAVLPAVVATALAAGAHALGANAKPPDPRQVSWLRQLAEGATVAQLARRTGYSERAMFRLLQGLYQEMGVSTRIQAIVRAQEQGWFGVGTDSGRS</sequence>
<dbReference type="InterPro" id="IPR000792">
    <property type="entry name" value="Tscrpt_reg_LuxR_C"/>
</dbReference>
<dbReference type="SMART" id="SM00421">
    <property type="entry name" value="HTH_LUXR"/>
    <property type="match status" value="1"/>
</dbReference>
<dbReference type="SUPFAM" id="SSF46894">
    <property type="entry name" value="C-terminal effector domain of the bipartite response regulators"/>
    <property type="match status" value="1"/>
</dbReference>
<dbReference type="InterPro" id="IPR036388">
    <property type="entry name" value="WH-like_DNA-bd_sf"/>
</dbReference>
<dbReference type="OrthoDB" id="3394607at2"/>
<dbReference type="PROSITE" id="PS50110">
    <property type="entry name" value="RESPONSE_REGULATORY"/>
    <property type="match status" value="1"/>
</dbReference>
<dbReference type="GO" id="GO:0000160">
    <property type="term" value="P:phosphorelay signal transduction system"/>
    <property type="evidence" value="ECO:0007669"/>
    <property type="project" value="InterPro"/>
</dbReference>
<dbReference type="InterPro" id="IPR051015">
    <property type="entry name" value="EvgA-like"/>
</dbReference>
<dbReference type="PANTHER" id="PTHR45566:SF1">
    <property type="entry name" value="HTH-TYPE TRANSCRIPTIONAL REGULATOR YHJB-RELATED"/>
    <property type="match status" value="1"/>
</dbReference>
<dbReference type="GO" id="GO:0006355">
    <property type="term" value="P:regulation of DNA-templated transcription"/>
    <property type="evidence" value="ECO:0007669"/>
    <property type="project" value="InterPro"/>
</dbReference>